<evidence type="ECO:0000313" key="1">
    <source>
        <dbReference type="EMBL" id="KAL3277642.1"/>
    </source>
</evidence>
<name>A0ABD2NG14_9CUCU</name>
<reference evidence="1 2" key="1">
    <citation type="journal article" date="2021" name="BMC Biol.">
        <title>Horizontally acquired antibacterial genes associated with adaptive radiation of ladybird beetles.</title>
        <authorList>
            <person name="Li H.S."/>
            <person name="Tang X.F."/>
            <person name="Huang Y.H."/>
            <person name="Xu Z.Y."/>
            <person name="Chen M.L."/>
            <person name="Du X.Y."/>
            <person name="Qiu B.Y."/>
            <person name="Chen P.T."/>
            <person name="Zhang W."/>
            <person name="Slipinski A."/>
            <person name="Escalona H.E."/>
            <person name="Waterhouse R.M."/>
            <person name="Zwick A."/>
            <person name="Pang H."/>
        </authorList>
    </citation>
    <scope>NUCLEOTIDE SEQUENCE [LARGE SCALE GENOMIC DNA]</scope>
    <source>
        <strain evidence="1">SYSU2018</strain>
    </source>
</reference>
<proteinExistence type="predicted"/>
<dbReference type="AlphaFoldDB" id="A0ABD2NG14"/>
<dbReference type="EMBL" id="JABFTP020000103">
    <property type="protein sequence ID" value="KAL3277642.1"/>
    <property type="molecule type" value="Genomic_DNA"/>
</dbReference>
<dbReference type="Proteomes" id="UP001516400">
    <property type="component" value="Unassembled WGS sequence"/>
</dbReference>
<sequence>MNIEWSVMEDPGDGDQFPIRIQVNSIHMMVDRVPPFSTKKYNPNLANWTTYQNIISHNIKNQEIPILEPFQKHIKLAASAAIPLKTSNKLSKYKMH</sequence>
<protein>
    <submittedName>
        <fullName evidence="1">Uncharacterized protein</fullName>
    </submittedName>
</protein>
<keyword evidence="2" id="KW-1185">Reference proteome</keyword>
<gene>
    <name evidence="1" type="ORF">HHI36_012982</name>
</gene>
<evidence type="ECO:0000313" key="2">
    <source>
        <dbReference type="Proteomes" id="UP001516400"/>
    </source>
</evidence>
<comment type="caution">
    <text evidence="1">The sequence shown here is derived from an EMBL/GenBank/DDBJ whole genome shotgun (WGS) entry which is preliminary data.</text>
</comment>
<organism evidence="1 2">
    <name type="scientific">Cryptolaemus montrouzieri</name>
    <dbReference type="NCBI Taxonomy" id="559131"/>
    <lineage>
        <taxon>Eukaryota</taxon>
        <taxon>Metazoa</taxon>
        <taxon>Ecdysozoa</taxon>
        <taxon>Arthropoda</taxon>
        <taxon>Hexapoda</taxon>
        <taxon>Insecta</taxon>
        <taxon>Pterygota</taxon>
        <taxon>Neoptera</taxon>
        <taxon>Endopterygota</taxon>
        <taxon>Coleoptera</taxon>
        <taxon>Polyphaga</taxon>
        <taxon>Cucujiformia</taxon>
        <taxon>Coccinelloidea</taxon>
        <taxon>Coccinellidae</taxon>
        <taxon>Scymninae</taxon>
        <taxon>Scymnini</taxon>
        <taxon>Cryptolaemus</taxon>
    </lineage>
</organism>
<accession>A0ABD2NG14</accession>